<keyword evidence="2" id="KW-1185">Reference proteome</keyword>
<dbReference type="EMBL" id="JAULSN010000002">
    <property type="protein sequence ID" value="KAK3378838.1"/>
    <property type="molecule type" value="Genomic_DNA"/>
</dbReference>
<dbReference type="AlphaFoldDB" id="A0AAE0NCY7"/>
<protein>
    <submittedName>
        <fullName evidence="1">Uncharacterized protein</fullName>
    </submittedName>
</protein>
<organism evidence="1 2">
    <name type="scientific">Lasiosphaeria ovina</name>
    <dbReference type="NCBI Taxonomy" id="92902"/>
    <lineage>
        <taxon>Eukaryota</taxon>
        <taxon>Fungi</taxon>
        <taxon>Dikarya</taxon>
        <taxon>Ascomycota</taxon>
        <taxon>Pezizomycotina</taxon>
        <taxon>Sordariomycetes</taxon>
        <taxon>Sordariomycetidae</taxon>
        <taxon>Sordariales</taxon>
        <taxon>Lasiosphaeriaceae</taxon>
        <taxon>Lasiosphaeria</taxon>
    </lineage>
</organism>
<reference evidence="1" key="2">
    <citation type="submission" date="2023-06" db="EMBL/GenBank/DDBJ databases">
        <authorList>
            <consortium name="Lawrence Berkeley National Laboratory"/>
            <person name="Haridas S."/>
            <person name="Hensen N."/>
            <person name="Bonometti L."/>
            <person name="Westerberg I."/>
            <person name="Brannstrom I.O."/>
            <person name="Guillou S."/>
            <person name="Cros-Aarteil S."/>
            <person name="Calhoun S."/>
            <person name="Kuo A."/>
            <person name="Mondo S."/>
            <person name="Pangilinan J."/>
            <person name="Riley R."/>
            <person name="Labutti K."/>
            <person name="Andreopoulos B."/>
            <person name="Lipzen A."/>
            <person name="Chen C."/>
            <person name="Yanf M."/>
            <person name="Daum C."/>
            <person name="Ng V."/>
            <person name="Clum A."/>
            <person name="Steindorff A."/>
            <person name="Ohm R."/>
            <person name="Martin F."/>
            <person name="Silar P."/>
            <person name="Natvig D."/>
            <person name="Lalanne C."/>
            <person name="Gautier V."/>
            <person name="Ament-Velasquez S.L."/>
            <person name="Kruys A."/>
            <person name="Hutchinson M.I."/>
            <person name="Powell A.J."/>
            <person name="Barry K."/>
            <person name="Miller A.N."/>
            <person name="Grigoriev I.V."/>
            <person name="Debuchy R."/>
            <person name="Gladieux P."/>
            <person name="Thoren M.H."/>
            <person name="Johannesson H."/>
        </authorList>
    </citation>
    <scope>NUCLEOTIDE SEQUENCE</scope>
    <source>
        <strain evidence="1">CBS 958.72</strain>
    </source>
</reference>
<name>A0AAE0NCY7_9PEZI</name>
<sequence length="349" mass="37694">MSILVPLPKSGFTAIYYSNIETLKVFASGDIPGWIIDPQLERDHHFVGGLKFLLRGFAGGYGIKPAQSLHASIEVEIDLPNAPIHTSSVTCESADGSFDIPVTTDDQKVEYPPAGSNLISLAKGSFHADYDTSTKTLTVFAKGDVAGWILGPQLYRDTNWFGGLKFDLRGYSGGLGRQPTQHLEASIAIEIFLPQEDFQSRVVTFQTEDGASEIPIVYYDVNKDSDAATGQKEPTPGSILVPLPESGFKAVYVTKTLTLTVSAVGKVPGWILDPHLEHDVLFGGLKFSLRGFPGGISEAPEQVIDTSIKLQVGLPAEHFESDTVTCQSETGTYHIKINYAGLDGQSKDS</sequence>
<reference evidence="1" key="1">
    <citation type="journal article" date="2023" name="Mol. Phylogenet. Evol.">
        <title>Genome-scale phylogeny and comparative genomics of the fungal order Sordariales.</title>
        <authorList>
            <person name="Hensen N."/>
            <person name="Bonometti L."/>
            <person name="Westerberg I."/>
            <person name="Brannstrom I.O."/>
            <person name="Guillou S."/>
            <person name="Cros-Aarteil S."/>
            <person name="Calhoun S."/>
            <person name="Haridas S."/>
            <person name="Kuo A."/>
            <person name="Mondo S."/>
            <person name="Pangilinan J."/>
            <person name="Riley R."/>
            <person name="LaButti K."/>
            <person name="Andreopoulos B."/>
            <person name="Lipzen A."/>
            <person name="Chen C."/>
            <person name="Yan M."/>
            <person name="Daum C."/>
            <person name="Ng V."/>
            <person name="Clum A."/>
            <person name="Steindorff A."/>
            <person name="Ohm R.A."/>
            <person name="Martin F."/>
            <person name="Silar P."/>
            <person name="Natvig D.O."/>
            <person name="Lalanne C."/>
            <person name="Gautier V."/>
            <person name="Ament-Velasquez S.L."/>
            <person name="Kruys A."/>
            <person name="Hutchinson M.I."/>
            <person name="Powell A.J."/>
            <person name="Barry K."/>
            <person name="Miller A.N."/>
            <person name="Grigoriev I.V."/>
            <person name="Debuchy R."/>
            <person name="Gladieux P."/>
            <person name="Hiltunen Thoren M."/>
            <person name="Johannesson H."/>
        </authorList>
    </citation>
    <scope>NUCLEOTIDE SEQUENCE</scope>
    <source>
        <strain evidence="1">CBS 958.72</strain>
    </source>
</reference>
<comment type="caution">
    <text evidence="1">The sequence shown here is derived from an EMBL/GenBank/DDBJ whole genome shotgun (WGS) entry which is preliminary data.</text>
</comment>
<evidence type="ECO:0000313" key="1">
    <source>
        <dbReference type="EMBL" id="KAK3378838.1"/>
    </source>
</evidence>
<proteinExistence type="predicted"/>
<evidence type="ECO:0000313" key="2">
    <source>
        <dbReference type="Proteomes" id="UP001287356"/>
    </source>
</evidence>
<gene>
    <name evidence="1" type="ORF">B0T24DRAFT_589457</name>
</gene>
<accession>A0AAE0NCY7</accession>
<dbReference type="Proteomes" id="UP001287356">
    <property type="component" value="Unassembled WGS sequence"/>
</dbReference>